<feature type="transmembrane region" description="Helical" evidence="11">
    <location>
        <begin position="244"/>
        <end position="267"/>
    </location>
</feature>
<dbReference type="RefSeq" id="WP_006904403.1">
    <property type="nucleotide sequence ID" value="NZ_JH976535.1"/>
</dbReference>
<dbReference type="InterPro" id="IPR005829">
    <property type="entry name" value="Sugar_transporter_CS"/>
</dbReference>
<feature type="transmembrane region" description="Helical" evidence="11">
    <location>
        <begin position="57"/>
        <end position="79"/>
    </location>
</feature>
<dbReference type="HOGENOM" id="CLU_001265_39_2_9"/>
<keyword evidence="14" id="KW-1185">Reference proteome</keyword>
<gene>
    <name evidence="13" type="ORF">ThesuDRAFT_02121</name>
</gene>
<sequence length="447" mass="48219">MGAVSATAAGPADSRNIWRVIAASAGGTVIEWYDFYIFGSLSTVIASAFFPKGNPTVALLNTLAIFATGFLVRPFGALVFGRLGDLIGRKYAFLMTLLIMGGATTAIGLVPTYSQIGIAAPLIVLVLRLLQGLALGGEYGGAATYVAEHAPDGRRGFYTSFIQTTATLGLFVSLGVILIVRLSMSPEAFAAWGWRIPFLLSAVLLVLSAWMRMRLQESPLFQQLKAQGKTTQAPIRETFRNWKLVLLALLGATAGQAVVWYTGQFYALVYLQNTLKVDFVTANIIVAVALALGTPFFVVFGHLSDRIGRKPIMMAGNLIAALTYYPLYQLMHQNAGNPVVLTLLVWIQVLYVTMVYGPIAAFLVETFPGKIRYTALSLPYHLGNGWFGGLTPYISASLVASTGNIYAGVWYPTAVALITFVVGTFLLKETSVVSIWQETHATEATAD</sequence>
<dbReference type="Proteomes" id="UP000005710">
    <property type="component" value="Unassembled WGS sequence"/>
</dbReference>
<dbReference type="EMBL" id="AENY02000003">
    <property type="protein sequence ID" value="EKP94388.1"/>
    <property type="molecule type" value="Genomic_DNA"/>
</dbReference>
<feature type="transmembrane region" description="Helical" evidence="11">
    <location>
        <begin position="279"/>
        <end position="300"/>
    </location>
</feature>
<evidence type="ECO:0000256" key="3">
    <source>
        <dbReference type="ARBA" id="ARBA00022448"/>
    </source>
</evidence>
<dbReference type="InterPro" id="IPR005828">
    <property type="entry name" value="MFS_sugar_transport-like"/>
</dbReference>
<evidence type="ECO:0000313" key="14">
    <source>
        <dbReference type="Proteomes" id="UP000005710"/>
    </source>
</evidence>
<comment type="caution">
    <text evidence="13">The sequence shown here is derived from an EMBL/GenBank/DDBJ whole genome shotgun (WGS) entry which is preliminary data.</text>
</comment>
<comment type="similarity">
    <text evidence="2">Belongs to the major facilitator superfamily. Metabolite:H+ Symporter (MHS) family (TC 2.A.1.6) family.</text>
</comment>
<keyword evidence="6" id="KW-0769">Symport</keyword>
<comment type="function">
    <text evidence="9">May be a proton symporter involved in the uptake of osmolytes such as proline and glycine betaine.</text>
</comment>
<evidence type="ECO:0000256" key="4">
    <source>
        <dbReference type="ARBA" id="ARBA00022475"/>
    </source>
</evidence>
<dbReference type="Pfam" id="PF07690">
    <property type="entry name" value="MFS_1"/>
    <property type="match status" value="1"/>
</dbReference>
<evidence type="ECO:0000256" key="11">
    <source>
        <dbReference type="SAM" id="Phobius"/>
    </source>
</evidence>
<dbReference type="Gene3D" id="1.20.1250.20">
    <property type="entry name" value="MFS general substrate transporter like domains"/>
    <property type="match status" value="1"/>
</dbReference>
<protein>
    <recommendedName>
        <fullName evidence="10">Putative proline/betaine transporter</fullName>
    </recommendedName>
</protein>
<evidence type="ECO:0000259" key="12">
    <source>
        <dbReference type="PROSITE" id="PS50850"/>
    </source>
</evidence>
<comment type="subcellular location">
    <subcellularLocation>
        <location evidence="1">Cell membrane</location>
        <topology evidence="1">Multi-pass membrane protein</topology>
    </subcellularLocation>
</comment>
<keyword evidence="4" id="KW-1003">Cell membrane</keyword>
<reference evidence="13" key="2">
    <citation type="submission" date="2012-10" db="EMBL/GenBank/DDBJ databases">
        <title>Improved high-quality draft of Thermaerobacter subterraneus C21, DSM 13965.</title>
        <authorList>
            <consortium name="DOE Joint Genome Institute"/>
            <person name="Eisen J."/>
            <person name="Huntemann M."/>
            <person name="Wei C.-L."/>
            <person name="Han J."/>
            <person name="Detter J.C."/>
            <person name="Han C."/>
            <person name="Tapia R."/>
            <person name="Chen A."/>
            <person name="Kyrpides N."/>
            <person name="Mavromatis K."/>
            <person name="Markowitz V."/>
            <person name="Szeto E."/>
            <person name="Ivanova N."/>
            <person name="Mikhailova N."/>
            <person name="Ovchinnikova G."/>
            <person name="Pagani I."/>
            <person name="Pati A."/>
            <person name="Goodwin L."/>
            <person name="Nordberg H.P."/>
            <person name="Cantor M.N."/>
            <person name="Hua S.X."/>
            <person name="Woyke T."/>
            <person name="Eisen J."/>
            <person name="Klenk H.-P."/>
        </authorList>
    </citation>
    <scope>NUCLEOTIDE SEQUENCE [LARGE SCALE GENOMIC DNA]</scope>
    <source>
        <strain evidence="13">DSM 13965</strain>
    </source>
</reference>
<evidence type="ECO:0000313" key="13">
    <source>
        <dbReference type="EMBL" id="EKP94388.1"/>
    </source>
</evidence>
<dbReference type="AlphaFoldDB" id="K6PZZ2"/>
<dbReference type="CDD" id="cd17369">
    <property type="entry name" value="MFS_ShiA_like"/>
    <property type="match status" value="1"/>
</dbReference>
<dbReference type="Pfam" id="PF00083">
    <property type="entry name" value="Sugar_tr"/>
    <property type="match status" value="1"/>
</dbReference>
<dbReference type="PROSITE" id="PS50850">
    <property type="entry name" value="MFS"/>
    <property type="match status" value="1"/>
</dbReference>
<evidence type="ECO:0000256" key="9">
    <source>
        <dbReference type="ARBA" id="ARBA00037295"/>
    </source>
</evidence>
<dbReference type="PANTHER" id="PTHR43045">
    <property type="entry name" value="SHIKIMATE TRANSPORTER"/>
    <property type="match status" value="1"/>
</dbReference>
<evidence type="ECO:0000256" key="10">
    <source>
        <dbReference type="ARBA" id="ARBA00039918"/>
    </source>
</evidence>
<feature type="domain" description="Major facilitator superfamily (MFS) profile" evidence="12">
    <location>
        <begin position="20"/>
        <end position="431"/>
    </location>
</feature>
<feature type="transmembrane region" description="Helical" evidence="11">
    <location>
        <begin position="343"/>
        <end position="364"/>
    </location>
</feature>
<dbReference type="PANTHER" id="PTHR43045:SF7">
    <property type="entry name" value="MAJOR FACILITATOR SUPERFAMILY TRANSPORTER"/>
    <property type="match status" value="1"/>
</dbReference>
<reference evidence="13" key="1">
    <citation type="submission" date="2010-10" db="EMBL/GenBank/DDBJ databases">
        <authorList>
            <consortium name="US DOE Joint Genome Institute (JGI-PGF)"/>
            <person name="Lucas S."/>
            <person name="Copeland A."/>
            <person name="Lapidus A."/>
            <person name="Bruce D."/>
            <person name="Goodwin L."/>
            <person name="Pitluck S."/>
            <person name="Kyrpides N."/>
            <person name="Mavromatis K."/>
            <person name="Detter J.C."/>
            <person name="Han C."/>
            <person name="Land M."/>
            <person name="Hauser L."/>
            <person name="Markowitz V."/>
            <person name="Cheng J.-F."/>
            <person name="Hugenholtz P."/>
            <person name="Woyke T."/>
            <person name="Wu D."/>
            <person name="Pukall R."/>
            <person name="Wahrenburg C."/>
            <person name="Brambilla E."/>
            <person name="Klenk H.-P."/>
            <person name="Eisen J.A."/>
        </authorList>
    </citation>
    <scope>NUCLEOTIDE SEQUENCE [LARGE SCALE GENOMIC DNA]</scope>
    <source>
        <strain evidence="13">DSM 13965</strain>
    </source>
</reference>
<evidence type="ECO:0000256" key="2">
    <source>
        <dbReference type="ARBA" id="ARBA00008240"/>
    </source>
</evidence>
<dbReference type="OrthoDB" id="9783227at2"/>
<dbReference type="FunFam" id="1.20.1250.20:FF:000001">
    <property type="entry name" value="Dicarboxylate MFS transporter"/>
    <property type="match status" value="1"/>
</dbReference>
<dbReference type="SUPFAM" id="SSF103473">
    <property type="entry name" value="MFS general substrate transporter"/>
    <property type="match status" value="1"/>
</dbReference>
<keyword evidence="3" id="KW-0813">Transport</keyword>
<evidence type="ECO:0000256" key="7">
    <source>
        <dbReference type="ARBA" id="ARBA00022989"/>
    </source>
</evidence>
<evidence type="ECO:0000256" key="8">
    <source>
        <dbReference type="ARBA" id="ARBA00023136"/>
    </source>
</evidence>
<feature type="transmembrane region" description="Helical" evidence="11">
    <location>
        <begin position="385"/>
        <end position="403"/>
    </location>
</feature>
<keyword evidence="8 11" id="KW-0472">Membrane</keyword>
<dbReference type="InterPro" id="IPR020846">
    <property type="entry name" value="MFS_dom"/>
</dbReference>
<keyword evidence="7 11" id="KW-1133">Transmembrane helix</keyword>
<feature type="transmembrane region" description="Helical" evidence="11">
    <location>
        <begin position="192"/>
        <end position="211"/>
    </location>
</feature>
<dbReference type="eggNOG" id="COG0477">
    <property type="taxonomic scope" value="Bacteria"/>
</dbReference>
<proteinExistence type="inferred from homology"/>
<feature type="transmembrane region" description="Helical" evidence="11">
    <location>
        <begin position="312"/>
        <end position="331"/>
    </location>
</feature>
<name>K6PZZ2_9FIRM</name>
<dbReference type="InterPro" id="IPR011701">
    <property type="entry name" value="MFS"/>
</dbReference>
<accession>K6PZZ2</accession>
<feature type="transmembrane region" description="Helical" evidence="11">
    <location>
        <begin position="116"/>
        <end position="136"/>
    </location>
</feature>
<feature type="transmembrane region" description="Helical" evidence="11">
    <location>
        <begin position="91"/>
        <end position="110"/>
    </location>
</feature>
<dbReference type="GO" id="GO:0005886">
    <property type="term" value="C:plasma membrane"/>
    <property type="evidence" value="ECO:0007669"/>
    <property type="project" value="UniProtKB-SubCell"/>
</dbReference>
<keyword evidence="5 11" id="KW-0812">Transmembrane</keyword>
<dbReference type="InterPro" id="IPR036259">
    <property type="entry name" value="MFS_trans_sf"/>
</dbReference>
<evidence type="ECO:0000256" key="1">
    <source>
        <dbReference type="ARBA" id="ARBA00004651"/>
    </source>
</evidence>
<feature type="transmembrane region" description="Helical" evidence="11">
    <location>
        <begin position="157"/>
        <end position="180"/>
    </location>
</feature>
<dbReference type="GO" id="GO:0015293">
    <property type="term" value="F:symporter activity"/>
    <property type="evidence" value="ECO:0007669"/>
    <property type="project" value="UniProtKB-KW"/>
</dbReference>
<dbReference type="PROSITE" id="PS00217">
    <property type="entry name" value="SUGAR_TRANSPORT_2"/>
    <property type="match status" value="1"/>
</dbReference>
<evidence type="ECO:0000256" key="6">
    <source>
        <dbReference type="ARBA" id="ARBA00022847"/>
    </source>
</evidence>
<organism evidence="13 14">
    <name type="scientific">Thermaerobacter subterraneus DSM 13965</name>
    <dbReference type="NCBI Taxonomy" id="867903"/>
    <lineage>
        <taxon>Bacteria</taxon>
        <taxon>Bacillati</taxon>
        <taxon>Bacillota</taxon>
        <taxon>Clostridia</taxon>
        <taxon>Eubacteriales</taxon>
        <taxon>Clostridiales Family XVII. Incertae Sedis</taxon>
        <taxon>Thermaerobacter</taxon>
    </lineage>
</organism>
<evidence type="ECO:0000256" key="5">
    <source>
        <dbReference type="ARBA" id="ARBA00022692"/>
    </source>
</evidence>
<feature type="transmembrane region" description="Helical" evidence="11">
    <location>
        <begin position="409"/>
        <end position="427"/>
    </location>
</feature>